<dbReference type="InterPro" id="IPR035488">
    <property type="entry name" value="FrlB_SIS"/>
</dbReference>
<comment type="caution">
    <text evidence="2">The sequence shown here is derived from an EMBL/GenBank/DDBJ whole genome shotgun (WGS) entry which is preliminary data.</text>
</comment>
<dbReference type="RefSeq" id="WP_349215076.1">
    <property type="nucleotide sequence ID" value="NZ_JBBMFA010000062.1"/>
</dbReference>
<organism evidence="2 3">
    <name type="scientific">Ruthenibacterium intestinale</name>
    <dbReference type="NCBI Taxonomy" id="3133163"/>
    <lineage>
        <taxon>Bacteria</taxon>
        <taxon>Bacillati</taxon>
        <taxon>Bacillota</taxon>
        <taxon>Clostridia</taxon>
        <taxon>Eubacteriales</taxon>
        <taxon>Oscillospiraceae</taxon>
        <taxon>Ruthenibacterium</taxon>
    </lineage>
</organism>
<dbReference type="GO" id="GO:0016787">
    <property type="term" value="F:hydrolase activity"/>
    <property type="evidence" value="ECO:0007669"/>
    <property type="project" value="UniProtKB-KW"/>
</dbReference>
<dbReference type="Proteomes" id="UP001477672">
    <property type="component" value="Unassembled WGS sequence"/>
</dbReference>
<dbReference type="PANTHER" id="PTHR10937:SF14">
    <property type="entry name" value="FRUCTOSELYSINE 6-PHOSPHATE DEGLYCASE"/>
    <property type="match status" value="1"/>
</dbReference>
<feature type="domain" description="SIS" evidence="1">
    <location>
        <begin position="40"/>
        <end position="171"/>
    </location>
</feature>
<protein>
    <submittedName>
        <fullName evidence="2">SIS domain-containing protein</fullName>
        <ecNumber evidence="2">3.5.-.-</ecNumber>
    </submittedName>
</protein>
<evidence type="ECO:0000259" key="1">
    <source>
        <dbReference type="PROSITE" id="PS51464"/>
    </source>
</evidence>
<dbReference type="EC" id="3.5.-.-" evidence="2"/>
<gene>
    <name evidence="2" type="ORF">WMO24_04245</name>
</gene>
<dbReference type="Gene3D" id="3.40.50.10490">
    <property type="entry name" value="Glucose-6-phosphate isomerase like protein, domain 1"/>
    <property type="match status" value="2"/>
</dbReference>
<dbReference type="SUPFAM" id="SSF53697">
    <property type="entry name" value="SIS domain"/>
    <property type="match status" value="1"/>
</dbReference>
<dbReference type="CDD" id="cd05710">
    <property type="entry name" value="SIS_1"/>
    <property type="match status" value="1"/>
</dbReference>
<reference evidence="2 3" key="1">
    <citation type="submission" date="2024-03" db="EMBL/GenBank/DDBJ databases">
        <title>Human intestinal bacterial collection.</title>
        <authorList>
            <person name="Pauvert C."/>
            <person name="Hitch T.C.A."/>
            <person name="Clavel T."/>
        </authorList>
    </citation>
    <scope>NUCLEOTIDE SEQUENCE [LARGE SCALE GENOMIC DNA]</scope>
    <source>
        <strain evidence="2 3">CLA-JM-H11</strain>
    </source>
</reference>
<dbReference type="InterPro" id="IPR024713">
    <property type="entry name" value="Fructosamine_deglycase_FrlB"/>
</dbReference>
<dbReference type="PROSITE" id="PS51464">
    <property type="entry name" value="SIS"/>
    <property type="match status" value="1"/>
</dbReference>
<sequence length="353" mass="40891">MVTSEMWNEKKGACLRSFDEKEAVDSVNGALALRPQIEAIIDKIWDEGFDGIYFIGIGGTYASSMQVEVYMRGRSVLPVYVENAAEFLTTGNKRFTNKSVVILSSVSGNTKEMVELVDRVHQIGGRVFSFIDTPGSVLTQPDKQDYLVVYPKNEQLKFYMVANYLMYKNGEFAEYERYNKEMEAHLAQVLADVEKQSDAWAYDYAERCVAQAHEHPDLPRYYIGSGNQWGATYSYAMCYWEEQMWIRTKSITCQEFFHGMQEIIVWDTPVTLFMGEDEQRPLAERVARFLPKVCGNYTIIDTKEFALEGISPEFRGTISHLVMHGVNNRVDAYMELFLRHPLSIRRYYRQFEY</sequence>
<accession>A0ABV1GCS7</accession>
<keyword evidence="2" id="KW-0378">Hydrolase</keyword>
<dbReference type="EMBL" id="JBBMFA010000062">
    <property type="protein sequence ID" value="MEQ2519642.1"/>
    <property type="molecule type" value="Genomic_DNA"/>
</dbReference>
<dbReference type="PIRSF" id="PIRSF009290">
    <property type="entry name" value="FrlB"/>
    <property type="match status" value="1"/>
</dbReference>
<name>A0ABV1GCS7_9FIRM</name>
<dbReference type="InterPro" id="IPR001347">
    <property type="entry name" value="SIS_dom"/>
</dbReference>
<dbReference type="PANTHER" id="PTHR10937">
    <property type="entry name" value="GLUCOSAMINE--FRUCTOSE-6-PHOSPHATE AMINOTRANSFERASE, ISOMERIZING"/>
    <property type="match status" value="1"/>
</dbReference>
<proteinExistence type="predicted"/>
<evidence type="ECO:0000313" key="3">
    <source>
        <dbReference type="Proteomes" id="UP001477672"/>
    </source>
</evidence>
<evidence type="ECO:0000313" key="2">
    <source>
        <dbReference type="EMBL" id="MEQ2519642.1"/>
    </source>
</evidence>
<dbReference type="Pfam" id="PF01380">
    <property type="entry name" value="SIS"/>
    <property type="match status" value="1"/>
</dbReference>
<dbReference type="InterPro" id="IPR046348">
    <property type="entry name" value="SIS_dom_sf"/>
</dbReference>
<keyword evidence="3" id="KW-1185">Reference proteome</keyword>